<dbReference type="Proteomes" id="UP001293254">
    <property type="component" value="Unassembled WGS sequence"/>
</dbReference>
<evidence type="ECO:0000313" key="7">
    <source>
        <dbReference type="EMBL" id="KAK4435892.1"/>
    </source>
</evidence>
<feature type="domain" description="Rab3GAP catalytic subunit conserved" evidence="6">
    <location>
        <begin position="528"/>
        <end position="691"/>
    </location>
</feature>
<name>A0AAE1YTP0_9LAMI</name>
<organism evidence="7 8">
    <name type="scientific">Sesamum alatum</name>
    <dbReference type="NCBI Taxonomy" id="300844"/>
    <lineage>
        <taxon>Eukaryota</taxon>
        <taxon>Viridiplantae</taxon>
        <taxon>Streptophyta</taxon>
        <taxon>Embryophyta</taxon>
        <taxon>Tracheophyta</taxon>
        <taxon>Spermatophyta</taxon>
        <taxon>Magnoliopsida</taxon>
        <taxon>eudicotyledons</taxon>
        <taxon>Gunneridae</taxon>
        <taxon>Pentapetalae</taxon>
        <taxon>asterids</taxon>
        <taxon>lamiids</taxon>
        <taxon>Lamiales</taxon>
        <taxon>Pedaliaceae</taxon>
        <taxon>Sesamum</taxon>
    </lineage>
</organism>
<dbReference type="PANTHER" id="PTHR21422:SF9">
    <property type="entry name" value="RAB3 GTPASE-ACTIVATING PROTEIN CATALYTIC SUBUNIT"/>
    <property type="match status" value="1"/>
</dbReference>
<comment type="subcellular location">
    <subcellularLocation>
        <location evidence="1">Cytoplasm</location>
    </subcellularLocation>
</comment>
<reference evidence="7" key="2">
    <citation type="journal article" date="2024" name="Plant">
        <title>Genomic evolution and insights into agronomic trait innovations of Sesamum species.</title>
        <authorList>
            <person name="Miao H."/>
            <person name="Wang L."/>
            <person name="Qu L."/>
            <person name="Liu H."/>
            <person name="Sun Y."/>
            <person name="Le M."/>
            <person name="Wang Q."/>
            <person name="Wei S."/>
            <person name="Zheng Y."/>
            <person name="Lin W."/>
            <person name="Duan Y."/>
            <person name="Cao H."/>
            <person name="Xiong S."/>
            <person name="Wang X."/>
            <person name="Wei L."/>
            <person name="Li C."/>
            <person name="Ma Q."/>
            <person name="Ju M."/>
            <person name="Zhao R."/>
            <person name="Li G."/>
            <person name="Mu C."/>
            <person name="Tian Q."/>
            <person name="Mei H."/>
            <person name="Zhang T."/>
            <person name="Gao T."/>
            <person name="Zhang H."/>
        </authorList>
    </citation>
    <scope>NUCLEOTIDE SEQUENCE</scope>
    <source>
        <strain evidence="7">3651</strain>
    </source>
</reference>
<dbReference type="GO" id="GO:0005737">
    <property type="term" value="C:cytoplasm"/>
    <property type="evidence" value="ECO:0007669"/>
    <property type="project" value="UniProtKB-SubCell"/>
</dbReference>
<keyword evidence="4" id="KW-0343">GTPase activation</keyword>
<evidence type="ECO:0000256" key="2">
    <source>
        <dbReference type="ARBA" id="ARBA00008856"/>
    </source>
</evidence>
<dbReference type="InterPro" id="IPR026147">
    <property type="entry name" value="Rab3GAP1_conserved"/>
</dbReference>
<accession>A0AAE1YTP0</accession>
<dbReference type="GO" id="GO:0005096">
    <property type="term" value="F:GTPase activator activity"/>
    <property type="evidence" value="ECO:0007669"/>
    <property type="project" value="UniProtKB-KW"/>
</dbReference>
<comment type="similarity">
    <text evidence="2">Belongs to the Rab3-GAP catalytic subunit family.</text>
</comment>
<keyword evidence="5" id="KW-0963">Cytoplasm</keyword>
<reference evidence="7" key="1">
    <citation type="submission" date="2020-06" db="EMBL/GenBank/DDBJ databases">
        <authorList>
            <person name="Li T."/>
            <person name="Hu X."/>
            <person name="Zhang T."/>
            <person name="Song X."/>
            <person name="Zhang H."/>
            <person name="Dai N."/>
            <person name="Sheng W."/>
            <person name="Hou X."/>
            <person name="Wei L."/>
        </authorList>
    </citation>
    <scope>NUCLEOTIDE SEQUENCE</scope>
    <source>
        <strain evidence="7">3651</strain>
        <tissue evidence="7">Leaf</tissue>
    </source>
</reference>
<dbReference type="EMBL" id="JACGWO010000002">
    <property type="protein sequence ID" value="KAK4435892.1"/>
    <property type="molecule type" value="Genomic_DNA"/>
</dbReference>
<dbReference type="Pfam" id="PF13890">
    <property type="entry name" value="Rab3-GTPase_cat"/>
    <property type="match status" value="1"/>
</dbReference>
<proteinExistence type="inferred from homology"/>
<dbReference type="AlphaFoldDB" id="A0AAE1YTP0"/>
<protein>
    <recommendedName>
        <fullName evidence="3">Rab3 GTPase-activating protein catalytic subunit</fullName>
    </recommendedName>
</protein>
<comment type="caution">
    <text evidence="7">The sequence shown here is derived from an EMBL/GenBank/DDBJ whole genome shotgun (WGS) entry which is preliminary data.</text>
</comment>
<gene>
    <name evidence="7" type="ORF">Salat_0752800</name>
</gene>
<dbReference type="PANTHER" id="PTHR21422">
    <property type="entry name" value="RAB3 GTPASE-ACTIVATING PROTEIN CATALYTIC SUBUNIT"/>
    <property type="match status" value="1"/>
</dbReference>
<dbReference type="InterPro" id="IPR045700">
    <property type="entry name" value="Rab3GAP1"/>
</dbReference>
<evidence type="ECO:0000259" key="6">
    <source>
        <dbReference type="Pfam" id="PF13890"/>
    </source>
</evidence>
<keyword evidence="8" id="KW-1185">Reference proteome</keyword>
<evidence type="ECO:0000313" key="8">
    <source>
        <dbReference type="Proteomes" id="UP001293254"/>
    </source>
</evidence>
<sequence length="913" mass="103345">MSTSNSKRIVEDEEEEEEFEHFDDFTLASSWERFISEIEAVCRQWLADGPKNLLVKDAVQINHLKDLYKVKSEFKYATRSYCMEYYFAPSNDGKGADWDQTLHDLQLCFGVKEFLVIAPQSASGVVLDAPEASKLLSAVAIALSNCSCLWPAFVPVHDPSRKAYIGIQNMGTVFTRRFEADHIGSQVPIKLMHLEGLYELFVSKFAYTAVDWSMHHFEVHFKLKLTYRTPTYDDEDELQEPDTDVIGSSENIETQTHGKTQWDDDCPWSKWYSAEDLVKGFELLSLWSEITAESSLDMAELENASPLEADKWFLYPCLSENLAISDGSTIGFASQLRLLVKALEMSSEAKFIEDFVSVENSGSENLKSSAVVPPPTVLDRVLKDLFHEVTEAQPDSSLSEHKSSRSIKGAPLESLFAQFCLHALWFGNCSIRAIAVLWIEFVREVRWCWEESQPLPRMPTNGTIDLSTCLINQKLHMLAVCIDKRRREVKGQNVGTNNPLTSPVQEDLQVSMEFSASHGVSEGFGRKHDRNGSSDVAGSMMLLKSHKIMHAPITQDPPLMTEDMHEERLRAAVALGDSFSFSGQLERDILASDMSAFKAANPEAVFEDFIRWHSPKDWENDDSEETGVSQNNAMEVSEIKWPPSGRLSERMSDYGNSWRKIWNEALPLPASQQKPLLDPNREGEKVLHYLETLRPYQLLEQMVCTAFRAAADTLYQTSFGDLKQMTTKIGQLYVTMASTLKFLQSHNTISDSDVIEDLRRLCTTFGHIEKLILLAASLHRKFLQSPHLAEAIFSDCYDYYLPNMGTGSAKGDTKKEFDKKQQVSSRDRNLIIGMFPPPTANQSWRKVLSMGNLLNGHEPILREIIFSKRDHVSGSYYSAPTPNLYQQDIETYRMYVCGTSNDLRVALAVTSFD</sequence>
<evidence type="ECO:0000256" key="1">
    <source>
        <dbReference type="ARBA" id="ARBA00004496"/>
    </source>
</evidence>
<evidence type="ECO:0000256" key="3">
    <source>
        <dbReference type="ARBA" id="ARBA00015817"/>
    </source>
</evidence>
<evidence type="ECO:0000256" key="5">
    <source>
        <dbReference type="ARBA" id="ARBA00022490"/>
    </source>
</evidence>
<evidence type="ECO:0000256" key="4">
    <source>
        <dbReference type="ARBA" id="ARBA00022468"/>
    </source>
</evidence>